<name>A0AB37UDE4_9CYAN</name>
<organism evidence="3 4">
    <name type="scientific">Chroococcidiopsis cubana SAG 39.79</name>
    <dbReference type="NCBI Taxonomy" id="388085"/>
    <lineage>
        <taxon>Bacteria</taxon>
        <taxon>Bacillati</taxon>
        <taxon>Cyanobacteriota</taxon>
        <taxon>Cyanophyceae</taxon>
        <taxon>Chroococcidiopsidales</taxon>
        <taxon>Chroococcidiopsidaceae</taxon>
        <taxon>Chroococcidiopsis</taxon>
    </lineage>
</organism>
<feature type="domain" description="DUF7925" evidence="2">
    <location>
        <begin position="281"/>
        <end position="476"/>
    </location>
</feature>
<sequence>MNTQTKRLYRQLLVATLLMGGTFNMTAPVLAQAVPTAPLTGAGTEIKNKATATYEDPSNPGTINATSNEVTITVAEVAGIAVVGSTPVDRNGSSVSNGDILDFDFTITNVGNDTTAIYIPGKTILNTGGRIVGGQIGSTAGANSVYIVRINGNTLTTPVAVPDAGVQSDNAAFILAIQGAGYAAFDGSIDVNQEIVVRVPVTVTETVATNPISVQFGNTADPGTQNRQNILYAADATTDDDVRTADISEPAPRNLGPANGEREAAAFQSIPLGTQVTTRALATVLKTRSLHTPNTSALDDDQIRYRLDLRVEGSYPNASSFAVSNLEGTALANAITGAGAPTGAVILVSDVIPTNTVLDAGFLPTAPSGWTVVYSNDDPAAANATALSANWTTTAPTNQAQADLVKRIGIVRTGSMTAGSSTLTDTNGFQFQVRTATGFAGGQILNIAQAFGHTQGDSDLNRIIYDESGDQFPNNFEGTTTPYADGAGGFDPANDDGIALATYGSDPSNQPVNNPQSNLGTGSDGEVNLLSIDAPGSILTGPRGVPGATGPGNSNQTDYVNQSISPPVGKDPAVALTNAETLDLVFNNTVRNPNSLGLNNVVLKPIPAEQADYAADNTAANQQDPNTGYGTNATLPNGTTVKIEYGGQSATYTWNGSTFSTTDTPIKITTLNGQVSLDYTVTVNLGDGAAQNAAYPVAIVAFVDEDNNNEFSRTSTTPTAESIFNLKVDRTYTGFVKLTKEARILDDAGNPITVDATGAAIADPNGFTTNPARPQPGWKIEYRISYENISTPASTGGSGSVQLSASNFRIFEDGTGDTTNPRNGTWAATTEHVQTKAVGTQGTVSFYNTTIDTINPGSGVPEALTNTGYVNFIGSLAPNGTAGTPQGNFKFQRLVK</sequence>
<accession>A0AB37UDE4</accession>
<protein>
    <recommendedName>
        <fullName evidence="2">DUF7925 domain-containing protein</fullName>
    </recommendedName>
</protein>
<comment type="caution">
    <text evidence="3">The sequence shown here is derived from an EMBL/GenBank/DDBJ whole genome shotgun (WGS) entry which is preliminary data.</text>
</comment>
<feature type="chain" id="PRO_5044294423" description="DUF7925 domain-containing protein" evidence="1">
    <location>
        <begin position="28"/>
        <end position="896"/>
    </location>
</feature>
<evidence type="ECO:0000313" key="4">
    <source>
        <dbReference type="Proteomes" id="UP000282574"/>
    </source>
</evidence>
<feature type="signal peptide" evidence="1">
    <location>
        <begin position="1"/>
        <end position="27"/>
    </location>
</feature>
<dbReference type="EMBL" id="RSCK01000071">
    <property type="protein sequence ID" value="RUT06246.1"/>
    <property type="molecule type" value="Genomic_DNA"/>
</dbReference>
<dbReference type="RefSeq" id="WP_106166884.1">
    <property type="nucleotide sequence ID" value="NZ_JAVKZF010000002.1"/>
</dbReference>
<keyword evidence="1" id="KW-0732">Signal</keyword>
<gene>
    <name evidence="3" type="ORF">DSM107010_53530</name>
</gene>
<evidence type="ECO:0000259" key="2">
    <source>
        <dbReference type="Pfam" id="PF25546"/>
    </source>
</evidence>
<dbReference type="Pfam" id="PF25546">
    <property type="entry name" value="DUF7925"/>
    <property type="match status" value="1"/>
</dbReference>
<proteinExistence type="predicted"/>
<evidence type="ECO:0000256" key="1">
    <source>
        <dbReference type="SAM" id="SignalP"/>
    </source>
</evidence>
<dbReference type="Proteomes" id="UP000282574">
    <property type="component" value="Unassembled WGS sequence"/>
</dbReference>
<evidence type="ECO:0000313" key="3">
    <source>
        <dbReference type="EMBL" id="RUT06246.1"/>
    </source>
</evidence>
<keyword evidence="4" id="KW-1185">Reference proteome</keyword>
<dbReference type="AlphaFoldDB" id="A0AB37UDE4"/>
<dbReference type="InterPro" id="IPR057685">
    <property type="entry name" value="DUF7925"/>
</dbReference>
<reference evidence="3 4" key="1">
    <citation type="journal article" date="2019" name="Genome Biol. Evol.">
        <title>Day and night: Metabolic profiles and evolutionary relationships of six axenic non-marine cyanobacteria.</title>
        <authorList>
            <person name="Will S.E."/>
            <person name="Henke P."/>
            <person name="Boedeker C."/>
            <person name="Huang S."/>
            <person name="Brinkmann H."/>
            <person name="Rohde M."/>
            <person name="Jarek M."/>
            <person name="Friedl T."/>
            <person name="Seufert S."/>
            <person name="Schumacher M."/>
            <person name="Overmann J."/>
            <person name="Neumann-Schaal M."/>
            <person name="Petersen J."/>
        </authorList>
    </citation>
    <scope>NUCLEOTIDE SEQUENCE [LARGE SCALE GENOMIC DNA]</scope>
    <source>
        <strain evidence="3 4">SAG 39.79</strain>
    </source>
</reference>